<reference evidence="1 2" key="1">
    <citation type="submission" date="2020-02" db="EMBL/GenBank/DDBJ databases">
        <authorList>
            <person name="Ferguson B K."/>
        </authorList>
    </citation>
    <scope>NUCLEOTIDE SEQUENCE [LARGE SCALE GENOMIC DNA]</scope>
</reference>
<protein>
    <submittedName>
        <fullName evidence="1">Uncharacterized protein</fullName>
    </submittedName>
</protein>
<organism evidence="1 2">
    <name type="scientific">Nesidiocoris tenuis</name>
    <dbReference type="NCBI Taxonomy" id="355587"/>
    <lineage>
        <taxon>Eukaryota</taxon>
        <taxon>Metazoa</taxon>
        <taxon>Ecdysozoa</taxon>
        <taxon>Arthropoda</taxon>
        <taxon>Hexapoda</taxon>
        <taxon>Insecta</taxon>
        <taxon>Pterygota</taxon>
        <taxon>Neoptera</taxon>
        <taxon>Paraneoptera</taxon>
        <taxon>Hemiptera</taxon>
        <taxon>Heteroptera</taxon>
        <taxon>Panheteroptera</taxon>
        <taxon>Cimicomorpha</taxon>
        <taxon>Miridae</taxon>
        <taxon>Dicyphina</taxon>
        <taxon>Nesidiocoris</taxon>
    </lineage>
</organism>
<feature type="non-terminal residue" evidence="1">
    <location>
        <position position="63"/>
    </location>
</feature>
<proteinExistence type="predicted"/>
<evidence type="ECO:0000313" key="2">
    <source>
        <dbReference type="Proteomes" id="UP000479000"/>
    </source>
</evidence>
<accession>A0A6H5HII2</accession>
<keyword evidence="2" id="KW-1185">Reference proteome</keyword>
<dbReference type="EMBL" id="CADCXU010030287">
    <property type="protein sequence ID" value="CAB0016368.1"/>
    <property type="molecule type" value="Genomic_DNA"/>
</dbReference>
<evidence type="ECO:0000313" key="1">
    <source>
        <dbReference type="EMBL" id="CAB0016368.1"/>
    </source>
</evidence>
<dbReference type="Proteomes" id="UP000479000">
    <property type="component" value="Unassembled WGS sequence"/>
</dbReference>
<gene>
    <name evidence="1" type="ORF">NTEN_LOCUS20568</name>
</gene>
<sequence length="63" mass="7289">MLLRFVQDLPLWCWECDCPEPGALINRKATPGRVDPCSSHDTVPHRCIRYHRISRRSSPEQGT</sequence>
<name>A0A6H5HII2_9HEMI</name>
<dbReference type="AlphaFoldDB" id="A0A6H5HII2"/>